<organism evidence="7 8">
    <name type="scientific">Coprothermobacter proteolyticus (strain ATCC 35245 / DSM 5265 / OCM 4 / BT)</name>
    <dbReference type="NCBI Taxonomy" id="309798"/>
    <lineage>
        <taxon>Bacteria</taxon>
        <taxon>Pseudomonadati</taxon>
        <taxon>Coprothermobacterota</taxon>
        <taxon>Coprothermobacteria</taxon>
        <taxon>Coprothermobacterales</taxon>
        <taxon>Coprothermobacteraceae</taxon>
        <taxon>Coprothermobacter</taxon>
    </lineage>
</organism>
<dbReference type="Proteomes" id="UP000001732">
    <property type="component" value="Chromosome"/>
</dbReference>
<dbReference type="PANTHER" id="PTHR48101:SF1">
    <property type="entry name" value="METHYLMALONYL-COA MUTASE, LARGE SUBUNIT"/>
    <property type="match status" value="1"/>
</dbReference>
<protein>
    <submittedName>
        <fullName evidence="7">Methylmalonyl-CoA large subunit</fullName>
    </submittedName>
</protein>
<keyword evidence="4" id="KW-0413">Isomerase</keyword>
<evidence type="ECO:0000313" key="8">
    <source>
        <dbReference type="Proteomes" id="UP000001732"/>
    </source>
</evidence>
<dbReference type="CDD" id="cd02071">
    <property type="entry name" value="MM_CoA_mut_B12_BD"/>
    <property type="match status" value="1"/>
</dbReference>
<keyword evidence="8" id="KW-1185">Reference proteome</keyword>
<dbReference type="InterPro" id="IPR006158">
    <property type="entry name" value="Cobalamin-bd"/>
</dbReference>
<evidence type="ECO:0000256" key="1">
    <source>
        <dbReference type="ARBA" id="ARBA00001922"/>
    </source>
</evidence>
<sequence>MGRKVVVAKPGLDGHDRQAKVIARVLKDNGYDVVYTGIRQTPSQIAQTVLQESAEVVVLNNLSGAHLELFPETAKKIRELGLNPFIIGTGVIPPEDQEELLKKGLDVVFGPGTPPQTIVEAIKKWEQANP</sequence>
<evidence type="ECO:0000256" key="5">
    <source>
        <dbReference type="ARBA" id="ARBA00023285"/>
    </source>
</evidence>
<dbReference type="PANTHER" id="PTHR48101">
    <property type="entry name" value="METHYLMALONYL-COA MUTASE, MITOCHONDRIAL-RELATED"/>
    <property type="match status" value="1"/>
</dbReference>
<dbReference type="KEGG" id="cpo:COPRO5265_0913"/>
<keyword evidence="3" id="KW-0479">Metal-binding</keyword>
<dbReference type="GO" id="GO:0046872">
    <property type="term" value="F:metal ion binding"/>
    <property type="evidence" value="ECO:0007669"/>
    <property type="project" value="UniProtKB-KW"/>
</dbReference>
<dbReference type="Pfam" id="PF02310">
    <property type="entry name" value="B12-binding"/>
    <property type="match status" value="1"/>
</dbReference>
<reference evidence="7 8" key="2">
    <citation type="journal article" date="2014" name="Genome Announc.">
        <title>Complete Genome Sequence of Coprothermobacter proteolyticus DSM 5265.</title>
        <authorList>
            <person name="Alexiev A."/>
            <person name="Coil D.A."/>
            <person name="Badger J.H."/>
            <person name="Enticknap J."/>
            <person name="Ward N."/>
            <person name="Robb F.T."/>
            <person name="Eisen J.A."/>
        </authorList>
    </citation>
    <scope>NUCLEOTIDE SEQUENCE [LARGE SCALE GENOMIC DNA]</scope>
    <source>
        <strain evidence="8">ATCC 35245 / DSM 5265 / OCM 4 / BT</strain>
    </source>
</reference>
<dbReference type="PROSITE" id="PS51332">
    <property type="entry name" value="B12_BINDING"/>
    <property type="match status" value="1"/>
</dbReference>
<dbReference type="AlphaFoldDB" id="B5Y8Z7"/>
<proteinExistence type="predicted"/>
<feature type="domain" description="B12-binding" evidence="6">
    <location>
        <begin position="2"/>
        <end position="130"/>
    </location>
</feature>
<evidence type="ECO:0000259" key="6">
    <source>
        <dbReference type="PROSITE" id="PS51332"/>
    </source>
</evidence>
<gene>
    <name evidence="7" type="ordered locus">COPRO5265_0913</name>
</gene>
<dbReference type="eggNOG" id="COG2185">
    <property type="taxonomic scope" value="Bacteria"/>
</dbReference>
<dbReference type="GO" id="GO:0016853">
    <property type="term" value="F:isomerase activity"/>
    <property type="evidence" value="ECO:0007669"/>
    <property type="project" value="UniProtKB-KW"/>
</dbReference>
<evidence type="ECO:0000256" key="3">
    <source>
        <dbReference type="ARBA" id="ARBA00022723"/>
    </source>
</evidence>
<dbReference type="STRING" id="309798.COPRO5265_0913"/>
<dbReference type="OrthoDB" id="9788468at2"/>
<reference evidence="8" key="1">
    <citation type="submission" date="2008-08" db="EMBL/GenBank/DDBJ databases">
        <title>The complete genome sequence of Coprothermobacter proteolyticus strain ATCC 5245 / DSM 5265 / BT.</title>
        <authorList>
            <person name="Dodson R.J."/>
            <person name="Durkin A.S."/>
            <person name="Wu M."/>
            <person name="Eisen J."/>
            <person name="Sutton G."/>
        </authorList>
    </citation>
    <scope>NUCLEOTIDE SEQUENCE [LARGE SCALE GENOMIC DNA]</scope>
    <source>
        <strain evidence="8">ATCC 35245 / DSM 5265 / OCM 4 / BT</strain>
    </source>
</reference>
<keyword evidence="5" id="KW-0170">Cobalt</keyword>
<name>B5Y8Z7_COPPD</name>
<dbReference type="InterPro" id="IPR006159">
    <property type="entry name" value="Acid_CoA_mut_C"/>
</dbReference>
<comment type="cofactor">
    <cofactor evidence="1">
        <name>adenosylcob(III)alamin</name>
        <dbReference type="ChEBI" id="CHEBI:18408"/>
    </cofactor>
</comment>
<keyword evidence="2" id="KW-0846">Cobalamin</keyword>
<dbReference type="SUPFAM" id="SSF52242">
    <property type="entry name" value="Cobalamin (vitamin B12)-binding domain"/>
    <property type="match status" value="1"/>
</dbReference>
<evidence type="ECO:0000313" key="7">
    <source>
        <dbReference type="EMBL" id="ACI17234.1"/>
    </source>
</evidence>
<dbReference type="InterPro" id="IPR036724">
    <property type="entry name" value="Cobalamin-bd_sf"/>
</dbReference>
<dbReference type="NCBIfam" id="TIGR00640">
    <property type="entry name" value="acid_CoA_mut_C"/>
    <property type="match status" value="1"/>
</dbReference>
<dbReference type="Gene3D" id="3.40.50.280">
    <property type="entry name" value="Cobalamin-binding domain"/>
    <property type="match status" value="1"/>
</dbReference>
<evidence type="ECO:0000256" key="4">
    <source>
        <dbReference type="ARBA" id="ARBA00023235"/>
    </source>
</evidence>
<accession>B5Y8Z7</accession>
<dbReference type="GO" id="GO:0031419">
    <property type="term" value="F:cobalamin binding"/>
    <property type="evidence" value="ECO:0007669"/>
    <property type="project" value="UniProtKB-KW"/>
</dbReference>
<evidence type="ECO:0000256" key="2">
    <source>
        <dbReference type="ARBA" id="ARBA00022628"/>
    </source>
</evidence>
<dbReference type="EMBL" id="CP001145">
    <property type="protein sequence ID" value="ACI17234.1"/>
    <property type="molecule type" value="Genomic_DNA"/>
</dbReference>
<dbReference type="RefSeq" id="WP_012543886.1">
    <property type="nucleotide sequence ID" value="NC_011295.1"/>
</dbReference>